<evidence type="ECO:0000256" key="3">
    <source>
        <dbReference type="PROSITE-ProRule" id="PRU01006"/>
    </source>
</evidence>
<dbReference type="EMBL" id="JAOAOG010000026">
    <property type="protein sequence ID" value="KAJ6254146.1"/>
    <property type="molecule type" value="Genomic_DNA"/>
</dbReference>
<evidence type="ECO:0000256" key="6">
    <source>
        <dbReference type="SAM" id="Phobius"/>
    </source>
</evidence>
<feature type="compositionally biased region" description="Low complexity" evidence="5">
    <location>
        <begin position="337"/>
        <end position="358"/>
    </location>
</feature>
<keyword evidence="2" id="KW-0653">Protein transport</keyword>
<feature type="domain" description="Vps41 beta-propeller" evidence="7">
    <location>
        <begin position="61"/>
        <end position="361"/>
    </location>
</feature>
<feature type="compositionally biased region" description="Polar residues" evidence="5">
    <location>
        <begin position="359"/>
        <end position="370"/>
    </location>
</feature>
<evidence type="ECO:0000313" key="8">
    <source>
        <dbReference type="EMBL" id="KAJ6254146.1"/>
    </source>
</evidence>
<dbReference type="Proteomes" id="UP001150062">
    <property type="component" value="Unassembled WGS sequence"/>
</dbReference>
<dbReference type="InterPro" id="IPR036322">
    <property type="entry name" value="WD40_repeat_dom_sf"/>
</dbReference>
<feature type="compositionally biased region" description="Basic and acidic residues" evidence="5">
    <location>
        <begin position="977"/>
        <end position="986"/>
    </location>
</feature>
<feature type="region of interest" description="Disordered" evidence="5">
    <location>
        <begin position="289"/>
        <end position="321"/>
    </location>
</feature>
<keyword evidence="4" id="KW-0175">Coiled coil</keyword>
<feature type="coiled-coil region" evidence="4">
    <location>
        <begin position="1089"/>
        <end position="1116"/>
    </location>
</feature>
<comment type="caution">
    <text evidence="8">The sequence shown here is derived from an EMBL/GenBank/DDBJ whole genome shotgun (WGS) entry which is preliminary data.</text>
</comment>
<accession>A0ABQ8ZB96</accession>
<evidence type="ECO:0000256" key="2">
    <source>
        <dbReference type="ARBA" id="ARBA00022927"/>
    </source>
</evidence>
<dbReference type="InterPro" id="IPR057780">
    <property type="entry name" value="Beta-prop_Vps41"/>
</dbReference>
<keyword evidence="6" id="KW-0472">Membrane</keyword>
<dbReference type="InterPro" id="IPR045111">
    <property type="entry name" value="Vps41/Vps8"/>
</dbReference>
<dbReference type="Pfam" id="PF23411">
    <property type="entry name" value="Beta-prop_Vps41"/>
    <property type="match status" value="1"/>
</dbReference>
<dbReference type="PANTHER" id="PTHR12616">
    <property type="entry name" value="VACUOLAR PROTEIN SORTING VPS41"/>
    <property type="match status" value="1"/>
</dbReference>
<dbReference type="PANTHER" id="PTHR12616:SF1">
    <property type="entry name" value="VACUOLAR PROTEIN SORTING-ASSOCIATED PROTEIN 41 HOMOLOG"/>
    <property type="match status" value="1"/>
</dbReference>
<feature type="compositionally biased region" description="Low complexity" evidence="5">
    <location>
        <begin position="987"/>
        <end position="1014"/>
    </location>
</feature>
<evidence type="ECO:0000256" key="4">
    <source>
        <dbReference type="SAM" id="Coils"/>
    </source>
</evidence>
<feature type="compositionally biased region" description="Polar residues" evidence="5">
    <location>
        <begin position="1"/>
        <end position="14"/>
    </location>
</feature>
<dbReference type="SUPFAM" id="SSF57850">
    <property type="entry name" value="RING/U-box"/>
    <property type="match status" value="1"/>
</dbReference>
<feature type="compositionally biased region" description="Basic and acidic residues" evidence="5">
    <location>
        <begin position="296"/>
        <end position="309"/>
    </location>
</feature>
<dbReference type="SMART" id="SM00299">
    <property type="entry name" value="CLH"/>
    <property type="match status" value="1"/>
</dbReference>
<feature type="coiled-coil region" evidence="4">
    <location>
        <begin position="1022"/>
        <end position="1058"/>
    </location>
</feature>
<name>A0ABQ8ZB96_9EUKA</name>
<feature type="region of interest" description="Disordered" evidence="5">
    <location>
        <begin position="1"/>
        <end position="53"/>
    </location>
</feature>
<keyword evidence="9" id="KW-1185">Reference proteome</keyword>
<feature type="repeat" description="CHCR" evidence="3">
    <location>
        <begin position="715"/>
        <end position="859"/>
    </location>
</feature>
<evidence type="ECO:0000256" key="5">
    <source>
        <dbReference type="SAM" id="MobiDB-lite"/>
    </source>
</evidence>
<dbReference type="SUPFAM" id="SSF50978">
    <property type="entry name" value="WD40 repeat-like"/>
    <property type="match status" value="1"/>
</dbReference>
<dbReference type="Pfam" id="PF23556">
    <property type="entry name" value="TPR_Vps41"/>
    <property type="match status" value="1"/>
</dbReference>
<feature type="compositionally biased region" description="Low complexity" evidence="5">
    <location>
        <begin position="15"/>
        <end position="29"/>
    </location>
</feature>
<organism evidence="8 9">
    <name type="scientific">Anaeramoeba flamelloides</name>
    <dbReference type="NCBI Taxonomy" id="1746091"/>
    <lineage>
        <taxon>Eukaryota</taxon>
        <taxon>Metamonada</taxon>
        <taxon>Anaeramoebidae</taxon>
        <taxon>Anaeramoeba</taxon>
    </lineage>
</organism>
<feature type="region of interest" description="Disordered" evidence="5">
    <location>
        <begin position="337"/>
        <end position="370"/>
    </location>
</feature>
<keyword evidence="6" id="KW-0812">Transmembrane</keyword>
<keyword evidence="1" id="KW-0813">Transport</keyword>
<feature type="transmembrane region" description="Helical" evidence="6">
    <location>
        <begin position="389"/>
        <end position="407"/>
    </location>
</feature>
<sequence>MSQTKTPISRTFGGSSDSESTISSITSSDSEQEQNQSKSELHNTSPSHSLHLHHEENEPQLSYFRIQSDFKKIASKKVITCLKCLSKFIIVGTKTGQVYIFDNEGNFSKKYKFTYKTKYPIIQIEFKNRNVVILTLSGKIIIEELGTNKREQYEHSQPITTFLLMSNFGKENTRNFLFGDSLGKVYLSTKGLFTRTKTVISDTQGGGNIKILSINPTERIVVWADQKNLLFYDTVNNSLIKKINHPKHFSKFARIKMPLMLNWISDFELLLTWGNILVNFIIIADDRKKKQKKKPKMDQNSKEDQNLNKKEKKPTLAKLNNSNKASKKSIINLLSIQNNNDNDNDNTNNNNNKNNKNTIANTESSKGNINTNSAFSRTELTHKTKKLRIIRKTVLTFSYVVFGLLQLQNGNYAALTLSYNLMGNYFYQELTKEKLNMLSSNDINPIMKLLSKADFKEIYSEELRLQKGSSLVETFDKYCVDSSKNGKLMLLTLGSEIILSKMISVDDRIEWLVARNQFKSALKLAREHPKIVKKINEKEISNKLLNYYLLKRDFKEMIEELPNFCGNDPQLWEYWIFVFLRANELIRLVPVIPIKNPQLRSTIYEMVLSKMMLVDPKTFRQLINYWPFTIFDPQAVIQVLDKKIKNEKSVDRTLMLSLGEIYEKMDFIAQAVSTYLEAGKKDVFEMIRDSNLYNQIQDKAVLLLEADEEKGLELLIQHYKQIPIKKVVTQLEKDKYKRELLLKYLHQLSKIDLQLTHEFHKIQFDLYAEFMPSELLNFLKADTNIPLSNAIVACKRHKRHVVSVYVLWKMGKTNEALDLVMNKQSDISQAIELVQSEDDPSLWNELVKVCMQHPRHISYLLQSLVNTQIKPLDIIERIPTSRKIGNLRDSLIDTIHDQKIKTELIGVTKSLIFKDCGDLMEELHYDLTGSTFVEPSQECIICGDPIKNLAKDRCIIFFCGHTYHELCLKYTLDSDRQHQRENDNQRKQQQGRQQRRNNNSSNNNDNDNQGLSRNFGNKENFKKAIEKEREKEFQKIQREEIQEKNRLEEEEKKREESGLIASVNRAGEVKIYNGNRLNLLNFIKKDYDRKKFEKMRNKEILEKKKLEQQKARQKRTQVIKKNFVKNVVNRIPKKNNTQLRCVICSSREKEREKYKVY</sequence>
<evidence type="ECO:0000313" key="9">
    <source>
        <dbReference type="Proteomes" id="UP001150062"/>
    </source>
</evidence>
<protein>
    <submittedName>
        <fullName evidence="8">Vacuolar protein sorting-associated protein</fullName>
    </submittedName>
</protein>
<evidence type="ECO:0000256" key="1">
    <source>
        <dbReference type="ARBA" id="ARBA00022448"/>
    </source>
</evidence>
<keyword evidence="6" id="KW-1133">Transmembrane helix</keyword>
<dbReference type="PROSITE" id="PS50236">
    <property type="entry name" value="CHCR"/>
    <property type="match status" value="1"/>
</dbReference>
<reference evidence="8" key="1">
    <citation type="submission" date="2022-08" db="EMBL/GenBank/DDBJ databases">
        <title>Novel sulfate-reducing endosymbionts in the free-living metamonad Anaeramoeba.</title>
        <authorList>
            <person name="Jerlstrom-Hultqvist J."/>
            <person name="Cepicka I."/>
            <person name="Gallot-Lavallee L."/>
            <person name="Salas-Leiva D."/>
            <person name="Curtis B.A."/>
            <person name="Zahonova K."/>
            <person name="Pipaliya S."/>
            <person name="Dacks J."/>
            <person name="Roger A.J."/>
        </authorList>
    </citation>
    <scope>NUCLEOTIDE SEQUENCE</scope>
    <source>
        <strain evidence="8">Schooner1</strain>
    </source>
</reference>
<feature type="region of interest" description="Disordered" evidence="5">
    <location>
        <begin position="977"/>
        <end position="1019"/>
    </location>
</feature>
<proteinExistence type="predicted"/>
<gene>
    <name evidence="8" type="ORF">M0813_12704</name>
</gene>
<feature type="transmembrane region" description="Helical" evidence="6">
    <location>
        <begin position="260"/>
        <end position="284"/>
    </location>
</feature>
<evidence type="ECO:0000259" key="7">
    <source>
        <dbReference type="Pfam" id="PF23411"/>
    </source>
</evidence>
<dbReference type="InterPro" id="IPR000547">
    <property type="entry name" value="Clathrin_H-chain/VPS_repeat"/>
</dbReference>